<evidence type="ECO:0000313" key="5">
    <source>
        <dbReference type="Proteomes" id="UP001231189"/>
    </source>
</evidence>
<dbReference type="PANTHER" id="PTHR31900">
    <property type="entry name" value="F-BOX/RNI SUPERFAMILY PROTEIN-RELATED"/>
    <property type="match status" value="1"/>
</dbReference>
<organism evidence="4 5">
    <name type="scientific">Lolium multiflorum</name>
    <name type="common">Italian ryegrass</name>
    <name type="synonym">Lolium perenne subsp. multiflorum</name>
    <dbReference type="NCBI Taxonomy" id="4521"/>
    <lineage>
        <taxon>Eukaryota</taxon>
        <taxon>Viridiplantae</taxon>
        <taxon>Streptophyta</taxon>
        <taxon>Embryophyta</taxon>
        <taxon>Tracheophyta</taxon>
        <taxon>Spermatophyta</taxon>
        <taxon>Magnoliopsida</taxon>
        <taxon>Liliopsida</taxon>
        <taxon>Poales</taxon>
        <taxon>Poaceae</taxon>
        <taxon>BOP clade</taxon>
        <taxon>Pooideae</taxon>
        <taxon>Poodae</taxon>
        <taxon>Poeae</taxon>
        <taxon>Poeae Chloroplast Group 2 (Poeae type)</taxon>
        <taxon>Loliodinae</taxon>
        <taxon>Loliinae</taxon>
        <taxon>Lolium</taxon>
    </lineage>
</organism>
<dbReference type="Gene3D" id="3.80.10.10">
    <property type="entry name" value="Ribonuclease Inhibitor"/>
    <property type="match status" value="1"/>
</dbReference>
<feature type="compositionally biased region" description="Acidic residues" evidence="1">
    <location>
        <begin position="172"/>
        <end position="183"/>
    </location>
</feature>
<feature type="region of interest" description="Disordered" evidence="1">
    <location>
        <begin position="556"/>
        <end position="578"/>
    </location>
</feature>
<evidence type="ECO:0000259" key="2">
    <source>
        <dbReference type="Pfam" id="PF00646"/>
    </source>
</evidence>
<evidence type="ECO:0008006" key="6">
    <source>
        <dbReference type="Google" id="ProtNLM"/>
    </source>
</evidence>
<dbReference type="Pfam" id="PF00646">
    <property type="entry name" value="F-box"/>
    <property type="match status" value="1"/>
</dbReference>
<proteinExistence type="predicted"/>
<evidence type="ECO:0000313" key="4">
    <source>
        <dbReference type="EMBL" id="KAK1686310.1"/>
    </source>
</evidence>
<feature type="domain" description="F-box/LRR-repeat protein 15/At3g58940/PEG3-like LRR" evidence="3">
    <location>
        <begin position="192"/>
        <end position="300"/>
    </location>
</feature>
<dbReference type="AlphaFoldDB" id="A0AAD8WZB8"/>
<dbReference type="SUPFAM" id="SSF81383">
    <property type="entry name" value="F-box domain"/>
    <property type="match status" value="1"/>
</dbReference>
<protein>
    <recommendedName>
        <fullName evidence="6">F-box domain-containing protein</fullName>
    </recommendedName>
</protein>
<dbReference type="InterPro" id="IPR001810">
    <property type="entry name" value="F-box_dom"/>
</dbReference>
<reference evidence="4" key="1">
    <citation type="submission" date="2023-07" db="EMBL/GenBank/DDBJ databases">
        <title>A chromosome-level genome assembly of Lolium multiflorum.</title>
        <authorList>
            <person name="Chen Y."/>
            <person name="Copetti D."/>
            <person name="Kolliker R."/>
            <person name="Studer B."/>
        </authorList>
    </citation>
    <scope>NUCLEOTIDE SEQUENCE</scope>
    <source>
        <strain evidence="4">02402/16</strain>
        <tissue evidence="4">Leaf</tissue>
    </source>
</reference>
<keyword evidence="5" id="KW-1185">Reference proteome</keyword>
<dbReference type="Proteomes" id="UP001231189">
    <property type="component" value="Unassembled WGS sequence"/>
</dbReference>
<feature type="region of interest" description="Disordered" evidence="1">
    <location>
        <begin position="169"/>
        <end position="190"/>
    </location>
</feature>
<dbReference type="InterPro" id="IPR036047">
    <property type="entry name" value="F-box-like_dom_sf"/>
</dbReference>
<dbReference type="InterPro" id="IPR055411">
    <property type="entry name" value="LRR_FXL15/At3g58940/PEG3-like"/>
</dbReference>
<accession>A0AAD8WZB8</accession>
<comment type="caution">
    <text evidence="4">The sequence shown here is derived from an EMBL/GenBank/DDBJ whole genome shotgun (WGS) entry which is preliminary data.</text>
</comment>
<dbReference type="EMBL" id="JAUUTY010000002">
    <property type="protein sequence ID" value="KAK1686310.1"/>
    <property type="molecule type" value="Genomic_DNA"/>
</dbReference>
<dbReference type="InterPro" id="IPR032675">
    <property type="entry name" value="LRR_dom_sf"/>
</dbReference>
<evidence type="ECO:0000259" key="3">
    <source>
        <dbReference type="Pfam" id="PF24758"/>
    </source>
</evidence>
<dbReference type="InterPro" id="IPR050232">
    <property type="entry name" value="FBL13/AtMIF1-like"/>
</dbReference>
<feature type="domain" description="F-box" evidence="2">
    <location>
        <begin position="18"/>
        <end position="55"/>
    </location>
</feature>
<dbReference type="SUPFAM" id="SSF52047">
    <property type="entry name" value="RNI-like"/>
    <property type="match status" value="1"/>
</dbReference>
<dbReference type="PANTHER" id="PTHR31900:SF30">
    <property type="entry name" value="SUPERFAMILY PROTEIN, PUTATIVE-RELATED"/>
    <property type="match status" value="1"/>
</dbReference>
<dbReference type="Gene3D" id="1.20.1280.50">
    <property type="match status" value="1"/>
</dbReference>
<sequence>MAASRKREMSASSRRDRFSTLSDDVLGHVLSFLPTKEAACAAILSRRWRYVFGSVHTISFEETEGERASDWTTWFHETLELKSCSDELLDNVGAALLCRRRCAGLPVPLRSLRFAFDKWHRWDGVAVDQWLSYVLTHRRGGDQPGLHLDMRFHLGPVCASEQDPGAKYYMNDSDDSSEADSDSESGKQGPSWRYLLPRSLFSCTALRTLCVTHCRLKLRRQGMAIELPLLETMRLTAITDSGRSIQRLISSCPRLADLTLESLWKLETISVHDKRLRRFSIRCCHKLTSADIDASELRSLDYKGFVPRESLLSLHGTPTNIPSCTIDFCQPFYEEEELAWFGDFLNKIPAVTHLHLHLESLENRFIELVEFPLFSYLTRLTLRGCIDCDHTIDTVRWILELTPNLEVLTLQVMKSDEVDEIAHHDESSFLIPCLQQRTWEITIENYEGIQSEKILAKLLLRNALVLERASSSETHLDRDRAATHVASSSTSCLLHRRNTVDAISSSSSSSSAATLNITLSEKLTRDNFLLWQTQVLPEIRGAQLFGYLDGSYAEPEKELQTKDKDGVEVKIPNPEHAR</sequence>
<dbReference type="Pfam" id="PF24758">
    <property type="entry name" value="LRR_At5g56370"/>
    <property type="match status" value="1"/>
</dbReference>
<name>A0AAD8WZB8_LOLMU</name>
<evidence type="ECO:0000256" key="1">
    <source>
        <dbReference type="SAM" id="MobiDB-lite"/>
    </source>
</evidence>
<gene>
    <name evidence="4" type="ORF">QYE76_047158</name>
</gene>